<dbReference type="InterPro" id="IPR018490">
    <property type="entry name" value="cNMP-bd_dom_sf"/>
</dbReference>
<dbReference type="InterPro" id="IPR000595">
    <property type="entry name" value="cNMP-bd_dom"/>
</dbReference>
<dbReference type="EMBL" id="BRYB01004508">
    <property type="protein sequence ID" value="GMI32347.1"/>
    <property type="molecule type" value="Genomic_DNA"/>
</dbReference>
<evidence type="ECO:0000313" key="4">
    <source>
        <dbReference type="EMBL" id="GMI32347.1"/>
    </source>
</evidence>
<dbReference type="PANTHER" id="PTHR45638:SF11">
    <property type="entry name" value="CYCLIC NUCLEOTIDE-GATED CATION CHANNEL SUBUNIT A"/>
    <property type="match status" value="1"/>
</dbReference>
<evidence type="ECO:0000256" key="1">
    <source>
        <dbReference type="ARBA" id="ARBA00023286"/>
    </source>
</evidence>
<evidence type="ECO:0000256" key="2">
    <source>
        <dbReference type="SAM" id="MobiDB-lite"/>
    </source>
</evidence>
<dbReference type="SMART" id="SM00100">
    <property type="entry name" value="cNMP"/>
    <property type="match status" value="1"/>
</dbReference>
<feature type="compositionally biased region" description="Acidic residues" evidence="2">
    <location>
        <begin position="385"/>
        <end position="404"/>
    </location>
</feature>
<dbReference type="InterPro" id="IPR014710">
    <property type="entry name" value="RmlC-like_jellyroll"/>
</dbReference>
<feature type="region of interest" description="Disordered" evidence="2">
    <location>
        <begin position="196"/>
        <end position="217"/>
    </location>
</feature>
<dbReference type="InterPro" id="IPR050866">
    <property type="entry name" value="CNG_cation_channel"/>
</dbReference>
<feature type="region of interest" description="Disordered" evidence="2">
    <location>
        <begin position="236"/>
        <end position="287"/>
    </location>
</feature>
<dbReference type="Pfam" id="PF00027">
    <property type="entry name" value="cNMP_binding"/>
    <property type="match status" value="1"/>
</dbReference>
<protein>
    <recommendedName>
        <fullName evidence="3">Cyclic nucleotide-binding domain-containing protein</fullName>
    </recommendedName>
</protein>
<gene>
    <name evidence="4" type="ORF">TeGR_g6727</name>
</gene>
<reference evidence="4 5" key="1">
    <citation type="journal article" date="2023" name="Commun. Biol.">
        <title>Genome analysis of Parmales, the sister group of diatoms, reveals the evolutionary specialization of diatoms from phago-mixotrophs to photoautotrophs.</title>
        <authorList>
            <person name="Ban H."/>
            <person name="Sato S."/>
            <person name="Yoshikawa S."/>
            <person name="Yamada K."/>
            <person name="Nakamura Y."/>
            <person name="Ichinomiya M."/>
            <person name="Sato N."/>
            <person name="Blanc-Mathieu R."/>
            <person name="Endo H."/>
            <person name="Kuwata A."/>
            <person name="Ogata H."/>
        </authorList>
    </citation>
    <scope>NUCLEOTIDE SEQUENCE [LARGE SCALE GENOMIC DNA]</scope>
</reference>
<feature type="region of interest" description="Disordered" evidence="2">
    <location>
        <begin position="379"/>
        <end position="441"/>
    </location>
</feature>
<sequence>MDTVKHISFFAEVDETVMGEICLSLKTLIFLPHDMILFKGDVGKELFIVAKGVVEVVRDDLPAEKRKNASPILLRSGSFFGEIALIMEVRRTCSVQAKTVCEINILLQRTFDDILREHPDFAKRMNELVVARQLETSLARADGGGSMKIRQADLNYANKRVEQTMMTGLRQRASGQGAMLRKGSISKKVFPNFVEDQEMDGNPAKDEVSDTPPNRKSILRGDSFIAKGMGALKSVTEKAKTVASPSSKSVAYKEGEASPKERSRTSDTHSYYGDQPAINTKAPHERENTMENIFDDLERRKSVGEVSLDKGKITPLEGPPTPQVAAATTVQVDAAEAALVKERGGVGKRGSTDGHIKRWQSTGHFIPGADQIDLGKVHGSILAGGDDDDDDDDDDDEGEDEEETEARASNDEKVEKAMRKSMKGGGGKRTSIKRGAGKGAEIAKVRSGVQAKQIHARMSRTEKMLEAMMSKLDINLDDMEGGGKGGGGKDGEGDGTATT</sequence>
<keyword evidence="1" id="KW-1071">Ligand-gated ion channel</keyword>
<name>A0ABQ6MU25_9STRA</name>
<proteinExistence type="predicted"/>
<dbReference type="Gene3D" id="2.60.120.10">
    <property type="entry name" value="Jelly Rolls"/>
    <property type="match status" value="1"/>
</dbReference>
<dbReference type="Proteomes" id="UP001165060">
    <property type="component" value="Unassembled WGS sequence"/>
</dbReference>
<keyword evidence="1" id="KW-0406">Ion transport</keyword>
<accession>A0ABQ6MU25</accession>
<evidence type="ECO:0000313" key="5">
    <source>
        <dbReference type="Proteomes" id="UP001165060"/>
    </source>
</evidence>
<dbReference type="CDD" id="cd00038">
    <property type="entry name" value="CAP_ED"/>
    <property type="match status" value="1"/>
</dbReference>
<feature type="region of interest" description="Disordered" evidence="2">
    <location>
        <begin position="476"/>
        <end position="499"/>
    </location>
</feature>
<dbReference type="SUPFAM" id="SSF51206">
    <property type="entry name" value="cAMP-binding domain-like"/>
    <property type="match status" value="1"/>
</dbReference>
<keyword evidence="1" id="KW-0407">Ion channel</keyword>
<keyword evidence="1" id="KW-0813">Transport</keyword>
<dbReference type="PANTHER" id="PTHR45638">
    <property type="entry name" value="CYCLIC NUCLEOTIDE-GATED CATION CHANNEL SUBUNIT A"/>
    <property type="match status" value="1"/>
</dbReference>
<keyword evidence="5" id="KW-1185">Reference proteome</keyword>
<feature type="compositionally biased region" description="Basic and acidic residues" evidence="2">
    <location>
        <begin position="405"/>
        <end position="418"/>
    </location>
</feature>
<comment type="caution">
    <text evidence="4">The sequence shown here is derived from an EMBL/GenBank/DDBJ whole genome shotgun (WGS) entry which is preliminary data.</text>
</comment>
<evidence type="ECO:0000259" key="3">
    <source>
        <dbReference type="PROSITE" id="PS50042"/>
    </source>
</evidence>
<feature type="compositionally biased region" description="Basic and acidic residues" evidence="2">
    <location>
        <begin position="251"/>
        <end position="267"/>
    </location>
</feature>
<feature type="domain" description="Cyclic nucleotide-binding" evidence="3">
    <location>
        <begin position="9"/>
        <end position="132"/>
    </location>
</feature>
<organism evidence="4 5">
    <name type="scientific">Tetraparma gracilis</name>
    <dbReference type="NCBI Taxonomy" id="2962635"/>
    <lineage>
        <taxon>Eukaryota</taxon>
        <taxon>Sar</taxon>
        <taxon>Stramenopiles</taxon>
        <taxon>Ochrophyta</taxon>
        <taxon>Bolidophyceae</taxon>
        <taxon>Parmales</taxon>
        <taxon>Triparmaceae</taxon>
        <taxon>Tetraparma</taxon>
    </lineage>
</organism>
<dbReference type="PROSITE" id="PS50042">
    <property type="entry name" value="CNMP_BINDING_3"/>
    <property type="match status" value="1"/>
</dbReference>